<evidence type="ECO:0000256" key="3">
    <source>
        <dbReference type="ARBA" id="ARBA00022692"/>
    </source>
</evidence>
<dbReference type="InterPro" id="IPR011993">
    <property type="entry name" value="PH-like_dom_sf"/>
</dbReference>
<dbReference type="GO" id="GO:0140268">
    <property type="term" value="C:endoplasmic reticulum-plasma membrane contact site"/>
    <property type="evidence" value="ECO:0007669"/>
    <property type="project" value="TreeGrafter"/>
</dbReference>
<feature type="domain" description="VASt" evidence="8">
    <location>
        <begin position="505"/>
        <end position="674"/>
    </location>
</feature>
<dbReference type="InterPro" id="IPR004182">
    <property type="entry name" value="GRAM"/>
</dbReference>
<evidence type="ECO:0000256" key="4">
    <source>
        <dbReference type="ARBA" id="ARBA00022989"/>
    </source>
</evidence>
<dbReference type="SMART" id="SM00568">
    <property type="entry name" value="GRAM"/>
    <property type="match status" value="1"/>
</dbReference>
<dbReference type="Pfam" id="PF02893">
    <property type="entry name" value="GRAM"/>
    <property type="match status" value="1"/>
</dbReference>
<dbReference type="STRING" id="2163413.A0A4P6XHY8"/>
<evidence type="ECO:0000256" key="2">
    <source>
        <dbReference type="ARBA" id="ARBA00006582"/>
    </source>
</evidence>
<keyword evidence="4 7" id="KW-1133">Transmembrane helix</keyword>
<dbReference type="GO" id="GO:0005886">
    <property type="term" value="C:plasma membrane"/>
    <property type="evidence" value="ECO:0007669"/>
    <property type="project" value="TreeGrafter"/>
</dbReference>
<dbReference type="GO" id="GO:0120015">
    <property type="term" value="F:sterol transfer activity"/>
    <property type="evidence" value="ECO:0007669"/>
    <property type="project" value="TreeGrafter"/>
</dbReference>
<dbReference type="Proteomes" id="UP000292447">
    <property type="component" value="Chromosome II"/>
</dbReference>
<keyword evidence="10" id="KW-1185">Reference proteome</keyword>
<dbReference type="InterPro" id="IPR051482">
    <property type="entry name" value="Cholesterol_transport"/>
</dbReference>
<dbReference type="PROSITE" id="PS51778">
    <property type="entry name" value="VAST"/>
    <property type="match status" value="1"/>
</dbReference>
<dbReference type="AlphaFoldDB" id="A0A4P6XHY8"/>
<dbReference type="CDD" id="cd13220">
    <property type="entry name" value="PH-GRAM_GRAMDC"/>
    <property type="match status" value="1"/>
</dbReference>
<dbReference type="PANTHER" id="PTHR23319:SF36">
    <property type="entry name" value="MEMBRANE-ANCHORED LIPID-BINDING PROTEIN LAM4-RELATED"/>
    <property type="match status" value="1"/>
</dbReference>
<feature type="transmembrane region" description="Helical" evidence="7">
    <location>
        <begin position="737"/>
        <end position="759"/>
    </location>
</feature>
<dbReference type="GO" id="GO:0032366">
    <property type="term" value="P:intracellular sterol transport"/>
    <property type="evidence" value="ECO:0007669"/>
    <property type="project" value="TreeGrafter"/>
</dbReference>
<feature type="compositionally biased region" description="Polar residues" evidence="6">
    <location>
        <begin position="395"/>
        <end position="406"/>
    </location>
</feature>
<evidence type="ECO:0000259" key="8">
    <source>
        <dbReference type="PROSITE" id="PS51778"/>
    </source>
</evidence>
<reference evidence="10" key="1">
    <citation type="submission" date="2019-03" db="EMBL/GenBank/DDBJ databases">
        <title>Snf2 controls pulcherriminic acid biosynthesis and connects pigmentation and antifungal activity of the yeast Metschnikowia pulcherrima.</title>
        <authorList>
            <person name="Gore-Lloyd D."/>
            <person name="Sumann I."/>
            <person name="Brachmann A.O."/>
            <person name="Schneeberger K."/>
            <person name="Ortiz-Merino R.A."/>
            <person name="Moreno-Beltran M."/>
            <person name="Schlaefli M."/>
            <person name="Kirner P."/>
            <person name="Santos Kron A."/>
            <person name="Wolfe K.H."/>
            <person name="Piel J."/>
            <person name="Ahrens C.H."/>
            <person name="Henk D."/>
            <person name="Freimoser F.M."/>
        </authorList>
    </citation>
    <scope>NUCLEOTIDE SEQUENCE [LARGE SCALE GENOMIC DNA]</scope>
    <source>
        <strain evidence="10">APC 1.2</strain>
    </source>
</reference>
<name>A0A4P6XHY8_9ASCO</name>
<dbReference type="Gene3D" id="2.30.29.30">
    <property type="entry name" value="Pleckstrin-homology domain (PH domain)/Phosphotyrosine-binding domain (PTB)"/>
    <property type="match status" value="1"/>
</dbReference>
<evidence type="ECO:0000313" key="10">
    <source>
        <dbReference type="Proteomes" id="UP000292447"/>
    </source>
</evidence>
<comment type="subcellular location">
    <subcellularLocation>
        <location evidence="1">Membrane</location>
        <topology evidence="1">Single-pass membrane protein</topology>
    </subcellularLocation>
</comment>
<accession>A0A4P6XHY8</accession>
<evidence type="ECO:0000256" key="7">
    <source>
        <dbReference type="SAM" id="Phobius"/>
    </source>
</evidence>
<protein>
    <submittedName>
        <fullName evidence="9">GRAM domain-containing protein</fullName>
    </submittedName>
</protein>
<sequence length="849" mass="93412">MSARTQPSPMQGFHGEKSVPKNGGPIIDSQKTDSSIKEASNSSTQLPRDESSGLLSSLITAAHNAANMIKPKHSSTESVLDQRSFAIAQTENSKPHLAGVPSHLSVVLGASLSEPSSTYQPGTPENASLTPSNVHFEPLHSSPIQTLGEGDLSLVHFENNGSTHRPPAESAEVPIKGGPFMTESNSNKLLVSGNQDSKIVRRKSISHASIADSMSSEGTIDTDGADSHTFDPDEFSNLELDQILESPNRHVHPKKDKEFHSTFKKIPPNEHLLAEFSCALSRDILVQGKMYLSSHYICFNSNILGWVTNIVVPIQEIIQIEKKSTAVLFPNGMVIRTLHQKFVFATFLSRDTTFNMITQVWHNALQDGNSEEQARSKRGLSKSKSMSRRSTTGSLNISDASETGDSLSMSYKENSLMQQTDENDFKPISKAFEKSKLRISKRIKTLASESDSGSESDIESESIDLHTDELQAPVENTDGKAFKGFSNPGPSSHAPTSFDHEKADNEVEIMQHTFNAPLGVVYNMLFGPDNSTFVRVLEDGKNFDISKEKLTELNLLHKQREYSYTKPLGGAIGPKQTKCNITETLLQYDFASYCEVEQITKTPDVPLGNSFKVKTRIYLSWGPKNSTKMTVYTSVEWSAKSWIKLAVEKGSMDGQKSSMKSLTETITELINNGGSSAARKKRSRAKSGSQSTVKAPEPTSDAEPTTLANQIFKILDHIGLLAPVQIPMLSSSATGGLAVFVLSLMYSYVLTLLLGGRLFHGNENSSPKFGITGDERYVLVPSLELYLRDGQLRRQNEAQLWEWIAARSGAKNSYTEGQNIVDEKYADENLKTIMKITKDRIDSAYRDLV</sequence>
<proteinExistence type="inferred from homology"/>
<dbReference type="InterPro" id="IPR031968">
    <property type="entry name" value="VASt"/>
</dbReference>
<feature type="compositionally biased region" description="Polar residues" evidence="6">
    <location>
        <begin position="37"/>
        <end position="46"/>
    </location>
</feature>
<dbReference type="PANTHER" id="PTHR23319">
    <property type="entry name" value="GRAM DOMAIN CONTAINING 1B, ISOFORM E"/>
    <property type="match status" value="1"/>
</dbReference>
<dbReference type="GO" id="GO:0005789">
    <property type="term" value="C:endoplasmic reticulum membrane"/>
    <property type="evidence" value="ECO:0007669"/>
    <property type="project" value="TreeGrafter"/>
</dbReference>
<keyword evidence="3 7" id="KW-0812">Transmembrane</keyword>
<feature type="region of interest" description="Disordered" evidence="6">
    <location>
        <begin position="368"/>
        <end position="406"/>
    </location>
</feature>
<feature type="region of interest" description="Disordered" evidence="6">
    <location>
        <begin position="1"/>
        <end position="52"/>
    </location>
</feature>
<gene>
    <name evidence="9" type="primary">MPUL0B00830</name>
    <name evidence="9" type="ORF">METSCH_B00830</name>
</gene>
<comment type="similarity">
    <text evidence="2">Belongs to the YSP2 family.</text>
</comment>
<evidence type="ECO:0000313" key="9">
    <source>
        <dbReference type="EMBL" id="QBM86892.1"/>
    </source>
</evidence>
<dbReference type="GO" id="GO:0005739">
    <property type="term" value="C:mitochondrion"/>
    <property type="evidence" value="ECO:0007669"/>
    <property type="project" value="TreeGrafter"/>
</dbReference>
<dbReference type="EMBL" id="CP034457">
    <property type="protein sequence ID" value="QBM86892.1"/>
    <property type="molecule type" value="Genomic_DNA"/>
</dbReference>
<evidence type="ECO:0000256" key="1">
    <source>
        <dbReference type="ARBA" id="ARBA00004167"/>
    </source>
</evidence>
<evidence type="ECO:0000256" key="6">
    <source>
        <dbReference type="SAM" id="MobiDB-lite"/>
    </source>
</evidence>
<keyword evidence="5 7" id="KW-0472">Membrane</keyword>
<organism evidence="9 10">
    <name type="scientific">Metschnikowia aff. pulcherrima</name>
    <dbReference type="NCBI Taxonomy" id="2163413"/>
    <lineage>
        <taxon>Eukaryota</taxon>
        <taxon>Fungi</taxon>
        <taxon>Dikarya</taxon>
        <taxon>Ascomycota</taxon>
        <taxon>Saccharomycotina</taxon>
        <taxon>Pichiomycetes</taxon>
        <taxon>Metschnikowiaceae</taxon>
        <taxon>Metschnikowia</taxon>
    </lineage>
</organism>
<feature type="region of interest" description="Disordered" evidence="6">
    <location>
        <begin position="673"/>
        <end position="703"/>
    </location>
</feature>
<dbReference type="GO" id="GO:0032541">
    <property type="term" value="C:cortical endoplasmic reticulum"/>
    <property type="evidence" value="ECO:0007669"/>
    <property type="project" value="TreeGrafter"/>
</dbReference>
<evidence type="ECO:0000256" key="5">
    <source>
        <dbReference type="ARBA" id="ARBA00023136"/>
    </source>
</evidence>
<dbReference type="GO" id="GO:0032934">
    <property type="term" value="F:sterol binding"/>
    <property type="evidence" value="ECO:0007669"/>
    <property type="project" value="TreeGrafter"/>
</dbReference>
<feature type="compositionally biased region" description="Basic residues" evidence="6">
    <location>
        <begin position="376"/>
        <end position="387"/>
    </location>
</feature>
<dbReference type="Pfam" id="PF16016">
    <property type="entry name" value="VASt"/>
    <property type="match status" value="1"/>
</dbReference>